<name>A0ABP7G5M0_9FLAO</name>
<dbReference type="Pfam" id="PF09982">
    <property type="entry name" value="LpxR"/>
    <property type="match status" value="1"/>
</dbReference>
<reference evidence="2" key="1">
    <citation type="journal article" date="2019" name="Int. J. Syst. Evol. Microbiol.">
        <title>The Global Catalogue of Microorganisms (GCM) 10K type strain sequencing project: providing services to taxonomists for standard genome sequencing and annotation.</title>
        <authorList>
            <consortium name="The Broad Institute Genomics Platform"/>
            <consortium name="The Broad Institute Genome Sequencing Center for Infectious Disease"/>
            <person name="Wu L."/>
            <person name="Ma J."/>
        </authorList>
    </citation>
    <scope>NUCLEOTIDE SEQUENCE [LARGE SCALE GENOMIC DNA]</scope>
    <source>
        <strain evidence="2">JCM 17337</strain>
    </source>
</reference>
<gene>
    <name evidence="1" type="ORF">GCM10022423_01230</name>
</gene>
<dbReference type="InterPro" id="IPR018707">
    <property type="entry name" value="LpxR"/>
</dbReference>
<proteinExistence type="predicted"/>
<sequence>MKQFFLYLLLLHSVNILPQGRSGFQALLTTENDFLGIHNKDENYTGAVKFELLTPEIKWKWLPFYKFKNESPVFNIQRFGFGGTAYTPQDIAASEIVKGDRPYASLLFVSVGNISYDRSRGLILQSDLVVGSIGSPGPGNAQAYVHRNHWFGSERPEPEGWDNQIGFNGSLIVNYNTRMQGLITPQQSFSNFQCVVPYWTAKADIGNYMINLQGGFKLDLFNYNSSILQDYAVSFPALTENRETPKKNIRFNFFVEPSFRIAAYNATLEGLLFNDRSVYTISHQDVNRLLFEVNGGINFIAGDFFYAKYSFYGRSQEYRGGKSFHTWGGITIGFSPSKWYTKR</sequence>
<dbReference type="InterPro" id="IPR037107">
    <property type="entry name" value="Put_OMP_sf"/>
</dbReference>
<dbReference type="Gene3D" id="2.40.128.140">
    <property type="entry name" value="Outer membrane protein"/>
    <property type="match status" value="1"/>
</dbReference>
<dbReference type="Proteomes" id="UP001500748">
    <property type="component" value="Unassembled WGS sequence"/>
</dbReference>
<accession>A0ABP7G5M0</accession>
<dbReference type="EMBL" id="BAABDU010000001">
    <property type="protein sequence ID" value="GAA3755120.1"/>
    <property type="molecule type" value="Genomic_DNA"/>
</dbReference>
<keyword evidence="2" id="KW-1185">Reference proteome</keyword>
<protein>
    <recommendedName>
        <fullName evidence="3">Lipid A deacylase LpxR family protein</fullName>
    </recommendedName>
</protein>
<evidence type="ECO:0008006" key="3">
    <source>
        <dbReference type="Google" id="ProtNLM"/>
    </source>
</evidence>
<evidence type="ECO:0000313" key="1">
    <source>
        <dbReference type="EMBL" id="GAA3755120.1"/>
    </source>
</evidence>
<organism evidence="1 2">
    <name type="scientific">Flavobacterium ginsengiterrae</name>
    <dbReference type="NCBI Taxonomy" id="871695"/>
    <lineage>
        <taxon>Bacteria</taxon>
        <taxon>Pseudomonadati</taxon>
        <taxon>Bacteroidota</taxon>
        <taxon>Flavobacteriia</taxon>
        <taxon>Flavobacteriales</taxon>
        <taxon>Flavobacteriaceae</taxon>
        <taxon>Flavobacterium</taxon>
    </lineage>
</organism>
<comment type="caution">
    <text evidence="1">The sequence shown here is derived from an EMBL/GenBank/DDBJ whole genome shotgun (WGS) entry which is preliminary data.</text>
</comment>
<evidence type="ECO:0000313" key="2">
    <source>
        <dbReference type="Proteomes" id="UP001500748"/>
    </source>
</evidence>
<dbReference type="RefSeq" id="WP_345138835.1">
    <property type="nucleotide sequence ID" value="NZ_BAABDU010000001.1"/>
</dbReference>